<dbReference type="Pfam" id="PF17921">
    <property type="entry name" value="Integrase_H2C2"/>
    <property type="match status" value="1"/>
</dbReference>
<dbReference type="InterPro" id="IPR050951">
    <property type="entry name" value="Retrovirus_Pol_polyprotein"/>
</dbReference>
<dbReference type="EMBL" id="AJVK01059458">
    <property type="status" value="NOT_ANNOTATED_CDS"/>
    <property type="molecule type" value="Genomic_DNA"/>
</dbReference>
<evidence type="ECO:0000313" key="2">
    <source>
        <dbReference type="EnsemblMetazoa" id="PPAI007074-PA"/>
    </source>
</evidence>
<reference evidence="2" key="1">
    <citation type="submission" date="2022-08" db="UniProtKB">
        <authorList>
            <consortium name="EnsemblMetazoa"/>
        </authorList>
    </citation>
    <scope>IDENTIFICATION</scope>
    <source>
        <strain evidence="2">Israel</strain>
    </source>
</reference>
<dbReference type="Pfam" id="PF00665">
    <property type="entry name" value="rve"/>
    <property type="match status" value="1"/>
</dbReference>
<dbReference type="InterPro" id="IPR012337">
    <property type="entry name" value="RNaseH-like_sf"/>
</dbReference>
<dbReference type="Proteomes" id="UP000092462">
    <property type="component" value="Unassembled WGS sequence"/>
</dbReference>
<dbReference type="InterPro" id="IPR041588">
    <property type="entry name" value="Integrase_H2C2"/>
</dbReference>
<sequence length="433" mass="49726">MARATEQDPELRKVKNLVESGARPQWELISAEPRQLKRFWGLFESLSVDRGVLVYRWEEGRPGNSWRLWVLPTACIEEVLEELHSSPSGGHFGIARTLDRLKEWFYLINGRAAVEGFCDRCDVCAARKGPGRRIKAPMWTMISGEPFERLATDILGPLPVTARGNRYVILFVDYFTKWPEAAAIPDQSAQTVAEALIEQVVSRFGVPREVHSDQGRNYESEVFKRTLEILGADKTRTTPLHPQSDGMLERLNRTMLYYLAKLVDDNQTNWDSLLPLFLLAYRSAVHKATGYSPAQMVLGRDVRLPLDLRCGRPPNGDPELPYVEGLRQRMCDIHQQGRRNLVASAGMAKDYYDRQHRLLTFLEGQDVWLYNPQRKKGRSPKLQSDWEGPYQVSQRINDVVYRIRKESRGRPRIVHVNRLAPYKGPEVDRDGQT</sequence>
<dbReference type="InterPro" id="IPR054465">
    <property type="entry name" value="Integrase_p58-like_C"/>
</dbReference>
<protein>
    <recommendedName>
        <fullName evidence="1">RNA-directed DNA polymerase</fullName>
        <ecNumber evidence="1">2.7.7.49</ecNumber>
    </recommendedName>
</protein>
<dbReference type="EnsemblMetazoa" id="PPAI007074-RA">
    <property type="protein sequence ID" value="PPAI007074-PA"/>
    <property type="gene ID" value="PPAI007074"/>
</dbReference>
<dbReference type="GO" id="GO:0003676">
    <property type="term" value="F:nucleic acid binding"/>
    <property type="evidence" value="ECO:0007669"/>
    <property type="project" value="InterPro"/>
</dbReference>
<dbReference type="AlphaFoldDB" id="A0A1B0DGB3"/>
<proteinExistence type="predicted"/>
<dbReference type="GO" id="GO:0003964">
    <property type="term" value="F:RNA-directed DNA polymerase activity"/>
    <property type="evidence" value="ECO:0007669"/>
    <property type="project" value="UniProtKB-EC"/>
</dbReference>
<evidence type="ECO:0000256" key="1">
    <source>
        <dbReference type="ARBA" id="ARBA00012493"/>
    </source>
</evidence>
<dbReference type="VEuPathDB" id="VectorBase:PPAI007074"/>
<dbReference type="PROSITE" id="PS50994">
    <property type="entry name" value="INTEGRASE"/>
    <property type="match status" value="1"/>
</dbReference>
<dbReference type="PANTHER" id="PTHR37984:SF5">
    <property type="entry name" value="PROTEIN NYNRIN-LIKE"/>
    <property type="match status" value="1"/>
</dbReference>
<dbReference type="SUPFAM" id="SSF53098">
    <property type="entry name" value="Ribonuclease H-like"/>
    <property type="match status" value="1"/>
</dbReference>
<keyword evidence="3" id="KW-1185">Reference proteome</keyword>
<evidence type="ECO:0000313" key="3">
    <source>
        <dbReference type="Proteomes" id="UP000092462"/>
    </source>
</evidence>
<organism evidence="2 3">
    <name type="scientific">Phlebotomus papatasi</name>
    <name type="common">Sandfly</name>
    <dbReference type="NCBI Taxonomy" id="29031"/>
    <lineage>
        <taxon>Eukaryota</taxon>
        <taxon>Metazoa</taxon>
        <taxon>Ecdysozoa</taxon>
        <taxon>Arthropoda</taxon>
        <taxon>Hexapoda</taxon>
        <taxon>Insecta</taxon>
        <taxon>Pterygota</taxon>
        <taxon>Neoptera</taxon>
        <taxon>Endopterygota</taxon>
        <taxon>Diptera</taxon>
        <taxon>Nematocera</taxon>
        <taxon>Psychodoidea</taxon>
        <taxon>Psychodidae</taxon>
        <taxon>Phlebotomus</taxon>
        <taxon>Phlebotomus</taxon>
    </lineage>
</organism>
<dbReference type="InterPro" id="IPR036397">
    <property type="entry name" value="RNaseH_sf"/>
</dbReference>
<dbReference type="EC" id="2.7.7.49" evidence="1"/>
<dbReference type="Gene3D" id="1.10.340.70">
    <property type="match status" value="1"/>
</dbReference>
<dbReference type="FunFam" id="3.30.420.10:FF:000032">
    <property type="entry name" value="Retrovirus-related Pol polyprotein from transposon 297-like Protein"/>
    <property type="match status" value="1"/>
</dbReference>
<accession>A0A1B0DGB3</accession>
<dbReference type="Gene3D" id="3.30.420.10">
    <property type="entry name" value="Ribonuclease H-like superfamily/Ribonuclease H"/>
    <property type="match status" value="1"/>
</dbReference>
<dbReference type="GO" id="GO:0015074">
    <property type="term" value="P:DNA integration"/>
    <property type="evidence" value="ECO:0007669"/>
    <property type="project" value="InterPro"/>
</dbReference>
<dbReference type="Pfam" id="PF22938">
    <property type="entry name" value="Integrase_p58_C"/>
    <property type="match status" value="1"/>
</dbReference>
<name>A0A1B0DGB3_PHLPP</name>
<dbReference type="PANTHER" id="PTHR37984">
    <property type="entry name" value="PROTEIN CBG26694"/>
    <property type="match status" value="1"/>
</dbReference>
<dbReference type="VEuPathDB" id="VectorBase:PPAPM1_001377"/>
<dbReference type="FunFam" id="1.10.340.70:FF:000001">
    <property type="entry name" value="Retrovirus-related Pol polyprotein from transposon gypsy-like Protein"/>
    <property type="match status" value="1"/>
</dbReference>
<dbReference type="InterPro" id="IPR001584">
    <property type="entry name" value="Integrase_cat-core"/>
</dbReference>